<dbReference type="PANTHER" id="PTHR13774">
    <property type="entry name" value="PHENAZINE BIOSYNTHESIS PROTEIN"/>
    <property type="match status" value="1"/>
</dbReference>
<dbReference type="NCBIfam" id="TIGR00654">
    <property type="entry name" value="PhzF_family"/>
    <property type="match status" value="1"/>
</dbReference>
<keyword evidence="5" id="KW-1185">Reference proteome</keyword>
<dbReference type="InterPro" id="IPR003719">
    <property type="entry name" value="Phenazine_PhzF-like"/>
</dbReference>
<dbReference type="RefSeq" id="WP_062176755.1">
    <property type="nucleotide sequence ID" value="NZ_BBXL01000002.1"/>
</dbReference>
<reference evidence="5" key="1">
    <citation type="submission" date="2016-11" db="EMBL/GenBank/DDBJ databases">
        <authorList>
            <person name="Varghese N."/>
            <person name="Submissions S."/>
        </authorList>
    </citation>
    <scope>NUCLEOTIDE SEQUENCE [LARGE SCALE GENOMIC DNA]</scope>
    <source>
        <strain evidence="5">DSM 27370</strain>
    </source>
</reference>
<dbReference type="PIRSF" id="PIRSF016184">
    <property type="entry name" value="PhzC_PhzF"/>
    <property type="match status" value="1"/>
</dbReference>
<evidence type="ECO:0000256" key="1">
    <source>
        <dbReference type="ARBA" id="ARBA00008270"/>
    </source>
</evidence>
<accession>A0A1M4VZQ2</accession>
<evidence type="ECO:0000313" key="4">
    <source>
        <dbReference type="EMBL" id="SHE74481.1"/>
    </source>
</evidence>
<dbReference type="AlphaFoldDB" id="A0A1M4VZQ2"/>
<comment type="similarity">
    <text evidence="1">Belongs to the PhzF family.</text>
</comment>
<dbReference type="PANTHER" id="PTHR13774:SF17">
    <property type="entry name" value="PHENAZINE BIOSYNTHESIS-LIKE DOMAIN-CONTAINING PROTEIN"/>
    <property type="match status" value="1"/>
</dbReference>
<organism evidence="4 5">
    <name type="scientific">Dysgonomonas macrotermitis</name>
    <dbReference type="NCBI Taxonomy" id="1346286"/>
    <lineage>
        <taxon>Bacteria</taxon>
        <taxon>Pseudomonadati</taxon>
        <taxon>Bacteroidota</taxon>
        <taxon>Bacteroidia</taxon>
        <taxon>Bacteroidales</taxon>
        <taxon>Dysgonomonadaceae</taxon>
        <taxon>Dysgonomonas</taxon>
    </lineage>
</organism>
<proteinExistence type="inferred from homology"/>
<evidence type="ECO:0000256" key="3">
    <source>
        <dbReference type="PIRSR" id="PIRSR016184-1"/>
    </source>
</evidence>
<feature type="active site" evidence="3">
    <location>
        <position position="46"/>
    </location>
</feature>
<evidence type="ECO:0000313" key="5">
    <source>
        <dbReference type="Proteomes" id="UP000184480"/>
    </source>
</evidence>
<dbReference type="Proteomes" id="UP000184480">
    <property type="component" value="Unassembled WGS sequence"/>
</dbReference>
<evidence type="ECO:0000256" key="2">
    <source>
        <dbReference type="ARBA" id="ARBA00023235"/>
    </source>
</evidence>
<sequence>MTLDIFHIDSFTETLFQGNPACVIPLEKWLPDDLMLNIAKENGVAETAFIVRHKDSFDLRWFTPDLEMDLCGHATLAAAHAIKTILGFDAGKIRFNTESGILNVDISGERYILDFPSRPSEGISFLPDELTFSLSIQPQYIFKAERDYILVYESESLIRDIVIDRDEFDKINLGQGGVAVTAPGENCDFVSRFFTPQATILEDFVTGSSHCSLVPYWSKRLSKKELVARQISARPGTLYCTDSGNRILIGGYAVTYSTGKIYMNN</sequence>
<dbReference type="OrthoDB" id="9788221at2"/>
<dbReference type="GO" id="GO:0005737">
    <property type="term" value="C:cytoplasm"/>
    <property type="evidence" value="ECO:0007669"/>
    <property type="project" value="TreeGrafter"/>
</dbReference>
<gene>
    <name evidence="4" type="ORF">SAMN05444362_10284</name>
</gene>
<dbReference type="SUPFAM" id="SSF54506">
    <property type="entry name" value="Diaminopimelate epimerase-like"/>
    <property type="match status" value="1"/>
</dbReference>
<dbReference type="Gene3D" id="3.10.310.10">
    <property type="entry name" value="Diaminopimelate Epimerase, Chain A, domain 1"/>
    <property type="match status" value="2"/>
</dbReference>
<dbReference type="EMBL" id="FQUC01000002">
    <property type="protein sequence ID" value="SHE74481.1"/>
    <property type="molecule type" value="Genomic_DNA"/>
</dbReference>
<dbReference type="STRING" id="1346286.SAMN05444362_10284"/>
<dbReference type="GO" id="GO:0016853">
    <property type="term" value="F:isomerase activity"/>
    <property type="evidence" value="ECO:0007669"/>
    <property type="project" value="UniProtKB-KW"/>
</dbReference>
<name>A0A1M4VZQ2_9BACT</name>
<protein>
    <submittedName>
        <fullName evidence="4">Phenazine biosynthesis protein PhzF family</fullName>
    </submittedName>
</protein>
<dbReference type="Pfam" id="PF02567">
    <property type="entry name" value="PhzC-PhzF"/>
    <property type="match status" value="1"/>
</dbReference>
<keyword evidence="2" id="KW-0413">Isomerase</keyword>